<evidence type="ECO:0000313" key="2">
    <source>
        <dbReference type="Proteomes" id="UP000029553"/>
    </source>
</evidence>
<reference evidence="1 2" key="1">
    <citation type="submission" date="2013-09" db="EMBL/GenBank/DDBJ databases">
        <title>High correlation between genotypes and phenotypes of environmental bacteria Comamonas testosteroni strains.</title>
        <authorList>
            <person name="Liu L."/>
            <person name="Zhu W."/>
            <person name="Xia X."/>
            <person name="Xu B."/>
            <person name="Luo M."/>
            <person name="Wang G."/>
        </authorList>
    </citation>
    <scope>NUCLEOTIDE SEQUENCE [LARGE SCALE GENOMIC DNA]</scope>
    <source>
        <strain evidence="1 2">JL40</strain>
    </source>
</reference>
<accession>A0A096FLF2</accession>
<comment type="caution">
    <text evidence="1">The sequence shown here is derived from an EMBL/GenBank/DDBJ whole genome shotgun (WGS) entry which is preliminary data.</text>
</comment>
<dbReference type="Proteomes" id="UP000029553">
    <property type="component" value="Unassembled WGS sequence"/>
</dbReference>
<dbReference type="AlphaFoldDB" id="A0A096FLF2"/>
<evidence type="ECO:0000313" key="1">
    <source>
        <dbReference type="EMBL" id="KGH30553.1"/>
    </source>
</evidence>
<proteinExistence type="predicted"/>
<gene>
    <name evidence="1" type="ORF">P353_09870</name>
</gene>
<dbReference type="RefSeq" id="WP_034368478.1">
    <property type="nucleotide sequence ID" value="NZ_AWOR01000043.1"/>
</dbReference>
<organism evidence="1 2">
    <name type="scientific">Comamonas testosteroni</name>
    <name type="common">Pseudomonas testosteroni</name>
    <dbReference type="NCBI Taxonomy" id="285"/>
    <lineage>
        <taxon>Bacteria</taxon>
        <taxon>Pseudomonadati</taxon>
        <taxon>Pseudomonadota</taxon>
        <taxon>Betaproteobacteria</taxon>
        <taxon>Burkholderiales</taxon>
        <taxon>Comamonadaceae</taxon>
        <taxon>Comamonas</taxon>
    </lineage>
</organism>
<sequence>MTTSAEAAFREVSSMLDACKKERDSMPAVLVAESIGFRRDKNADPQVIVSLVFEDDAGSSVTLTERRHDPSGSLQNLPDIHRLRLVLNVGDDSSVWCMVEY</sequence>
<protein>
    <submittedName>
        <fullName evidence="1">Uncharacterized protein</fullName>
    </submittedName>
</protein>
<name>A0A096FLF2_COMTE</name>
<dbReference type="EMBL" id="AWOR01000043">
    <property type="protein sequence ID" value="KGH30553.1"/>
    <property type="molecule type" value="Genomic_DNA"/>
</dbReference>